<reference evidence="4" key="1">
    <citation type="submission" date="2016-06" db="EMBL/GenBank/DDBJ databases">
        <title>Parallel loss of symbiosis genes in relatives of nitrogen-fixing non-legume Parasponia.</title>
        <authorList>
            <person name="Van Velzen R."/>
            <person name="Holmer R."/>
            <person name="Bu F."/>
            <person name="Rutten L."/>
            <person name="Van Zeijl A."/>
            <person name="Liu W."/>
            <person name="Santuari L."/>
            <person name="Cao Q."/>
            <person name="Sharma T."/>
            <person name="Shen D."/>
            <person name="Roswanjaya Y."/>
            <person name="Wardhani T."/>
            <person name="Kalhor M.S."/>
            <person name="Jansen J."/>
            <person name="Van den Hoogen J."/>
            <person name="Gungor B."/>
            <person name="Hartog M."/>
            <person name="Hontelez J."/>
            <person name="Verver J."/>
            <person name="Yang W.-C."/>
            <person name="Schijlen E."/>
            <person name="Repin R."/>
            <person name="Schilthuizen M."/>
            <person name="Schranz E."/>
            <person name="Heidstra R."/>
            <person name="Miyata K."/>
            <person name="Fedorova E."/>
            <person name="Kohlen W."/>
            <person name="Bisseling T."/>
            <person name="Smit S."/>
            <person name="Geurts R."/>
        </authorList>
    </citation>
    <scope>NUCLEOTIDE SEQUENCE [LARGE SCALE GENOMIC DNA]</scope>
    <source>
        <strain evidence="4">cv. WU1-14</strain>
    </source>
</reference>
<organism evidence="3 4">
    <name type="scientific">Parasponia andersonii</name>
    <name type="common">Sponia andersonii</name>
    <dbReference type="NCBI Taxonomy" id="3476"/>
    <lineage>
        <taxon>Eukaryota</taxon>
        <taxon>Viridiplantae</taxon>
        <taxon>Streptophyta</taxon>
        <taxon>Embryophyta</taxon>
        <taxon>Tracheophyta</taxon>
        <taxon>Spermatophyta</taxon>
        <taxon>Magnoliopsida</taxon>
        <taxon>eudicotyledons</taxon>
        <taxon>Gunneridae</taxon>
        <taxon>Pentapetalae</taxon>
        <taxon>rosids</taxon>
        <taxon>fabids</taxon>
        <taxon>Rosales</taxon>
        <taxon>Cannabaceae</taxon>
        <taxon>Parasponia</taxon>
    </lineage>
</organism>
<feature type="chain" id="PRO_5015130501" description="Transmembrane protein" evidence="2">
    <location>
        <begin position="46"/>
        <end position="128"/>
    </location>
</feature>
<feature type="signal peptide" evidence="2">
    <location>
        <begin position="1"/>
        <end position="45"/>
    </location>
</feature>
<evidence type="ECO:0000256" key="1">
    <source>
        <dbReference type="SAM" id="Phobius"/>
    </source>
</evidence>
<gene>
    <name evidence="3" type="ORF">PanWU01x14_286010</name>
</gene>
<sequence>IRSLLIQSTIPFPPAPPNMSEMKRLFCFSLLVLLILLSQSFPSSARQGVLYPNLHHHDQTPISSKSKDVLASLMESQKLQTYVRKRSGGGGGGLATRGRKRTSSAIGKRPTFLHVFLCLSLFLGVILL</sequence>
<comment type="caution">
    <text evidence="3">The sequence shown here is derived from an EMBL/GenBank/DDBJ whole genome shotgun (WGS) entry which is preliminary data.</text>
</comment>
<evidence type="ECO:0008006" key="5">
    <source>
        <dbReference type="Google" id="ProtNLM"/>
    </source>
</evidence>
<feature type="non-terminal residue" evidence="3">
    <location>
        <position position="1"/>
    </location>
</feature>
<proteinExistence type="predicted"/>
<protein>
    <recommendedName>
        <fullName evidence="5">Transmembrane protein</fullName>
    </recommendedName>
</protein>
<dbReference type="AlphaFoldDB" id="A0A2P5AZG5"/>
<evidence type="ECO:0000313" key="3">
    <source>
        <dbReference type="EMBL" id="PON41934.1"/>
    </source>
</evidence>
<dbReference type="EMBL" id="JXTB01000404">
    <property type="protein sequence ID" value="PON41934.1"/>
    <property type="molecule type" value="Genomic_DNA"/>
</dbReference>
<feature type="transmembrane region" description="Helical" evidence="1">
    <location>
        <begin position="111"/>
        <end position="127"/>
    </location>
</feature>
<keyword evidence="4" id="KW-1185">Reference proteome</keyword>
<accession>A0A2P5AZG5</accession>
<evidence type="ECO:0000313" key="4">
    <source>
        <dbReference type="Proteomes" id="UP000237105"/>
    </source>
</evidence>
<evidence type="ECO:0000256" key="2">
    <source>
        <dbReference type="SAM" id="SignalP"/>
    </source>
</evidence>
<dbReference type="Proteomes" id="UP000237105">
    <property type="component" value="Unassembled WGS sequence"/>
</dbReference>
<dbReference type="OrthoDB" id="10415313at2759"/>
<keyword evidence="1" id="KW-0472">Membrane</keyword>
<keyword evidence="2" id="KW-0732">Signal</keyword>
<name>A0A2P5AZG5_PARAD</name>
<keyword evidence="1" id="KW-1133">Transmembrane helix</keyword>
<keyword evidence="1" id="KW-0812">Transmembrane</keyword>